<reference evidence="1 2" key="1">
    <citation type="journal article" date="2023" name="G3 (Bethesda)">
        <title>A chromosome-length genome assembly and annotation of blackberry (Rubus argutus, cv. 'Hillquist').</title>
        <authorList>
            <person name="Bruna T."/>
            <person name="Aryal R."/>
            <person name="Dudchenko O."/>
            <person name="Sargent D.J."/>
            <person name="Mead D."/>
            <person name="Buti M."/>
            <person name="Cavallini A."/>
            <person name="Hytonen T."/>
            <person name="Andres J."/>
            <person name="Pham M."/>
            <person name="Weisz D."/>
            <person name="Mascagni F."/>
            <person name="Usai G."/>
            <person name="Natali L."/>
            <person name="Bassil N."/>
            <person name="Fernandez G.E."/>
            <person name="Lomsadze A."/>
            <person name="Armour M."/>
            <person name="Olukolu B."/>
            <person name="Poorten T."/>
            <person name="Britton C."/>
            <person name="Davik J."/>
            <person name="Ashrafi H."/>
            <person name="Aiden E.L."/>
            <person name="Borodovsky M."/>
            <person name="Worthington M."/>
        </authorList>
    </citation>
    <scope>NUCLEOTIDE SEQUENCE [LARGE SCALE GENOMIC DNA]</scope>
    <source>
        <strain evidence="1">PI 553951</strain>
    </source>
</reference>
<name>A0AAW1Y5Z2_RUBAR</name>
<dbReference type="EMBL" id="JBEDUW010000002">
    <property type="protein sequence ID" value="KAK9943885.1"/>
    <property type="molecule type" value="Genomic_DNA"/>
</dbReference>
<organism evidence="1 2">
    <name type="scientific">Rubus argutus</name>
    <name type="common">Southern blackberry</name>
    <dbReference type="NCBI Taxonomy" id="59490"/>
    <lineage>
        <taxon>Eukaryota</taxon>
        <taxon>Viridiplantae</taxon>
        <taxon>Streptophyta</taxon>
        <taxon>Embryophyta</taxon>
        <taxon>Tracheophyta</taxon>
        <taxon>Spermatophyta</taxon>
        <taxon>Magnoliopsida</taxon>
        <taxon>eudicotyledons</taxon>
        <taxon>Gunneridae</taxon>
        <taxon>Pentapetalae</taxon>
        <taxon>rosids</taxon>
        <taxon>fabids</taxon>
        <taxon>Rosales</taxon>
        <taxon>Rosaceae</taxon>
        <taxon>Rosoideae</taxon>
        <taxon>Rosoideae incertae sedis</taxon>
        <taxon>Rubus</taxon>
    </lineage>
</organism>
<protein>
    <submittedName>
        <fullName evidence="1">Uncharacterized protein</fullName>
    </submittedName>
</protein>
<evidence type="ECO:0000313" key="2">
    <source>
        <dbReference type="Proteomes" id="UP001457282"/>
    </source>
</evidence>
<sequence length="74" mass="8008">MAVWSLNPSTGSDFWAEVDSDDCGGWGWRVGNPSPRDKVDLGTWRPTVMIEIVEKLGDCSESSFGGGDSSLTRV</sequence>
<accession>A0AAW1Y5Z2</accession>
<comment type="caution">
    <text evidence="1">The sequence shown here is derived from an EMBL/GenBank/DDBJ whole genome shotgun (WGS) entry which is preliminary data.</text>
</comment>
<dbReference type="Proteomes" id="UP001457282">
    <property type="component" value="Unassembled WGS sequence"/>
</dbReference>
<proteinExistence type="predicted"/>
<evidence type="ECO:0000313" key="1">
    <source>
        <dbReference type="EMBL" id="KAK9943885.1"/>
    </source>
</evidence>
<dbReference type="AlphaFoldDB" id="A0AAW1Y5Z2"/>
<keyword evidence="2" id="KW-1185">Reference proteome</keyword>
<gene>
    <name evidence="1" type="ORF">M0R45_009476</name>
</gene>